<feature type="region of interest" description="Disordered" evidence="1">
    <location>
        <begin position="39"/>
        <end position="69"/>
    </location>
</feature>
<dbReference type="InterPro" id="IPR048034">
    <property type="entry name" value="CopL-like"/>
</dbReference>
<protein>
    <submittedName>
        <fullName evidence="3">CopL family metal-binding regulatory protein</fullName>
    </submittedName>
</protein>
<evidence type="ECO:0000256" key="2">
    <source>
        <dbReference type="SAM" id="SignalP"/>
    </source>
</evidence>
<keyword evidence="4" id="KW-1185">Reference proteome</keyword>
<keyword evidence="2" id="KW-0732">Signal</keyword>
<feature type="signal peptide" evidence="2">
    <location>
        <begin position="1"/>
        <end position="24"/>
    </location>
</feature>
<reference evidence="3" key="1">
    <citation type="submission" date="2022-01" db="EMBL/GenBank/DDBJ databases">
        <title>Colwellia maritima, isolated from seawater.</title>
        <authorList>
            <person name="Kristyanto S."/>
            <person name="Jung J."/>
            <person name="Jeon C.O."/>
        </authorList>
    </citation>
    <scope>NUCLEOTIDE SEQUENCE</scope>
    <source>
        <strain evidence="3">MSW7</strain>
    </source>
</reference>
<dbReference type="RefSeq" id="WP_242285861.1">
    <property type="nucleotide sequence ID" value="NZ_JAKKSL010000002.1"/>
</dbReference>
<gene>
    <name evidence="3" type="ORF">L3081_10290</name>
</gene>
<name>A0ABS9X3S1_9GAMM</name>
<feature type="chain" id="PRO_5047214226" evidence="2">
    <location>
        <begin position="25"/>
        <end position="128"/>
    </location>
</feature>
<evidence type="ECO:0000313" key="4">
    <source>
        <dbReference type="Proteomes" id="UP001139646"/>
    </source>
</evidence>
<sequence>MTFNFPKTLMVLLVCLTFVGQAMASTIMSYHMISMTGMKGQEQSQDMSMMDHSSHKMANDSSSDSETSEDDCCVQTCSCFTGGCSSLATLMKDSSNSPIVDLSSKIPSYLSLAQSQQPTSLYRPPILS</sequence>
<dbReference type="Proteomes" id="UP001139646">
    <property type="component" value="Unassembled WGS sequence"/>
</dbReference>
<accession>A0ABS9X3S1</accession>
<evidence type="ECO:0000256" key="1">
    <source>
        <dbReference type="SAM" id="MobiDB-lite"/>
    </source>
</evidence>
<organism evidence="3 4">
    <name type="scientific">Colwellia maritima</name>
    <dbReference type="NCBI Taxonomy" id="2912588"/>
    <lineage>
        <taxon>Bacteria</taxon>
        <taxon>Pseudomonadati</taxon>
        <taxon>Pseudomonadota</taxon>
        <taxon>Gammaproteobacteria</taxon>
        <taxon>Alteromonadales</taxon>
        <taxon>Colwelliaceae</taxon>
        <taxon>Colwellia</taxon>
    </lineage>
</organism>
<comment type="caution">
    <text evidence="3">The sequence shown here is derived from an EMBL/GenBank/DDBJ whole genome shotgun (WGS) entry which is preliminary data.</text>
</comment>
<dbReference type="NCBIfam" id="NF033807">
    <property type="entry name" value="CopL_fam"/>
    <property type="match status" value="1"/>
</dbReference>
<proteinExistence type="predicted"/>
<evidence type="ECO:0000313" key="3">
    <source>
        <dbReference type="EMBL" id="MCI2283712.1"/>
    </source>
</evidence>
<dbReference type="EMBL" id="JAKKSL010000002">
    <property type="protein sequence ID" value="MCI2283712.1"/>
    <property type="molecule type" value="Genomic_DNA"/>
</dbReference>